<keyword evidence="3" id="KW-1185">Reference proteome</keyword>
<name>A0A164MDT5_9AGAM</name>
<dbReference type="Proteomes" id="UP000076722">
    <property type="component" value="Unassembled WGS sequence"/>
</dbReference>
<reference evidence="2 3" key="1">
    <citation type="journal article" date="2016" name="Mol. Biol. Evol.">
        <title>Comparative Genomics of Early-Diverging Mushroom-Forming Fungi Provides Insights into the Origins of Lignocellulose Decay Capabilities.</title>
        <authorList>
            <person name="Nagy L.G."/>
            <person name="Riley R."/>
            <person name="Tritt A."/>
            <person name="Adam C."/>
            <person name="Daum C."/>
            <person name="Floudas D."/>
            <person name="Sun H."/>
            <person name="Yadav J.S."/>
            <person name="Pangilinan J."/>
            <person name="Larsson K.H."/>
            <person name="Matsuura K."/>
            <person name="Barry K."/>
            <person name="Labutti K."/>
            <person name="Kuo R."/>
            <person name="Ohm R.A."/>
            <person name="Bhattacharya S.S."/>
            <person name="Shirouzu T."/>
            <person name="Yoshinaga Y."/>
            <person name="Martin F.M."/>
            <person name="Grigoriev I.V."/>
            <person name="Hibbett D.S."/>
        </authorList>
    </citation>
    <scope>NUCLEOTIDE SEQUENCE [LARGE SCALE GENOMIC DNA]</scope>
    <source>
        <strain evidence="2 3">HHB9708</strain>
    </source>
</reference>
<feature type="region of interest" description="Disordered" evidence="1">
    <location>
        <begin position="1"/>
        <end position="57"/>
    </location>
</feature>
<evidence type="ECO:0000256" key="1">
    <source>
        <dbReference type="SAM" id="MobiDB-lite"/>
    </source>
</evidence>
<gene>
    <name evidence="2" type="ORF">SISNIDRAFT_491791</name>
</gene>
<dbReference type="EMBL" id="KV419479">
    <property type="protein sequence ID" value="KZS86614.1"/>
    <property type="molecule type" value="Genomic_DNA"/>
</dbReference>
<protein>
    <submittedName>
        <fullName evidence="2">Uncharacterized protein</fullName>
    </submittedName>
</protein>
<dbReference type="AlphaFoldDB" id="A0A164MDT5"/>
<proteinExistence type="predicted"/>
<accession>A0A164MDT5</accession>
<evidence type="ECO:0000313" key="2">
    <source>
        <dbReference type="EMBL" id="KZS86614.1"/>
    </source>
</evidence>
<evidence type="ECO:0000313" key="3">
    <source>
        <dbReference type="Proteomes" id="UP000076722"/>
    </source>
</evidence>
<sequence length="57" mass="5478">MSGILGCTDNILTSGSGSGSGSGSASSPAAPVVPTPPPSAPPTTGTRQLHTREERSG</sequence>
<organism evidence="2 3">
    <name type="scientific">Sistotremastrum niveocremeum HHB9708</name>
    <dbReference type="NCBI Taxonomy" id="1314777"/>
    <lineage>
        <taxon>Eukaryota</taxon>
        <taxon>Fungi</taxon>
        <taxon>Dikarya</taxon>
        <taxon>Basidiomycota</taxon>
        <taxon>Agaricomycotina</taxon>
        <taxon>Agaricomycetes</taxon>
        <taxon>Sistotremastrales</taxon>
        <taxon>Sistotremastraceae</taxon>
        <taxon>Sertulicium</taxon>
        <taxon>Sertulicium niveocremeum</taxon>
    </lineage>
</organism>
<feature type="compositionally biased region" description="Pro residues" evidence="1">
    <location>
        <begin position="31"/>
        <end position="41"/>
    </location>
</feature>